<keyword evidence="2" id="KW-0201">Cytochrome c-type biogenesis</keyword>
<dbReference type="InterPro" id="IPR036249">
    <property type="entry name" value="Thioredoxin-like_sf"/>
</dbReference>
<dbReference type="InterPro" id="IPR013740">
    <property type="entry name" value="Redoxin"/>
</dbReference>
<evidence type="ECO:0000313" key="7">
    <source>
        <dbReference type="Proteomes" id="UP001324634"/>
    </source>
</evidence>
<name>A0AAX4HPY7_9BACT</name>
<dbReference type="Gene3D" id="3.40.30.10">
    <property type="entry name" value="Glutaredoxin"/>
    <property type="match status" value="1"/>
</dbReference>
<dbReference type="PROSITE" id="PS51352">
    <property type="entry name" value="THIOREDOXIN_2"/>
    <property type="match status" value="1"/>
</dbReference>
<keyword evidence="4" id="KW-0676">Redox-active center</keyword>
<dbReference type="EMBL" id="CP139487">
    <property type="protein sequence ID" value="WPU65228.1"/>
    <property type="molecule type" value="Genomic_DNA"/>
</dbReference>
<dbReference type="CDD" id="cd02966">
    <property type="entry name" value="TlpA_like_family"/>
    <property type="match status" value="1"/>
</dbReference>
<organism evidence="6 7">
    <name type="scientific">Peredibacter starrii</name>
    <dbReference type="NCBI Taxonomy" id="28202"/>
    <lineage>
        <taxon>Bacteria</taxon>
        <taxon>Pseudomonadati</taxon>
        <taxon>Bdellovibrionota</taxon>
        <taxon>Bacteriovoracia</taxon>
        <taxon>Bacteriovoracales</taxon>
        <taxon>Bacteriovoracaceae</taxon>
        <taxon>Peredibacter</taxon>
    </lineage>
</organism>
<protein>
    <submittedName>
        <fullName evidence="6">TlpA disulfide reductase family protein</fullName>
    </submittedName>
</protein>
<gene>
    <name evidence="6" type="ORF">SOO65_00510</name>
</gene>
<proteinExistence type="predicted"/>
<dbReference type="InterPro" id="IPR013766">
    <property type="entry name" value="Thioredoxin_domain"/>
</dbReference>
<sequence length="188" mass="21664">MLNRIIVILLVIAAAVGYSVYQKKTLEGQLEHKQGAILAKLPQATFETLDGRPFDVQKVFEDRTSLLVVHYWGTWCGPCEAELPDLLSFLKRFEGQPEVKFLLVAVNDDKVKVEKHLKTIAIPKANITWLLDNKNVHRDVFGTTRVPETYVFSSDMTTLRKYVGPQEWNKTMFFQTFDEFIQISTRKL</sequence>
<accession>A0AAX4HPY7</accession>
<dbReference type="SUPFAM" id="SSF52833">
    <property type="entry name" value="Thioredoxin-like"/>
    <property type="match status" value="1"/>
</dbReference>
<dbReference type="PROSITE" id="PS00194">
    <property type="entry name" value="THIOREDOXIN_1"/>
    <property type="match status" value="1"/>
</dbReference>
<dbReference type="GO" id="GO:0016491">
    <property type="term" value="F:oxidoreductase activity"/>
    <property type="evidence" value="ECO:0007669"/>
    <property type="project" value="InterPro"/>
</dbReference>
<dbReference type="PANTHER" id="PTHR42852:SF6">
    <property type="entry name" value="THIOL:DISULFIDE INTERCHANGE PROTEIN DSBE"/>
    <property type="match status" value="1"/>
</dbReference>
<reference evidence="6 7" key="1">
    <citation type="submission" date="2023-11" db="EMBL/GenBank/DDBJ databases">
        <title>Peredibacter starrii A3.12.</title>
        <authorList>
            <person name="Mitchell R.J."/>
        </authorList>
    </citation>
    <scope>NUCLEOTIDE SEQUENCE [LARGE SCALE GENOMIC DNA]</scope>
    <source>
        <strain evidence="6 7">A3.12</strain>
    </source>
</reference>
<evidence type="ECO:0000256" key="4">
    <source>
        <dbReference type="ARBA" id="ARBA00023284"/>
    </source>
</evidence>
<keyword evidence="7" id="KW-1185">Reference proteome</keyword>
<dbReference type="PANTHER" id="PTHR42852">
    <property type="entry name" value="THIOL:DISULFIDE INTERCHANGE PROTEIN DSBE"/>
    <property type="match status" value="1"/>
</dbReference>
<evidence type="ECO:0000256" key="2">
    <source>
        <dbReference type="ARBA" id="ARBA00022748"/>
    </source>
</evidence>
<dbReference type="Pfam" id="PF08534">
    <property type="entry name" value="Redoxin"/>
    <property type="match status" value="1"/>
</dbReference>
<keyword evidence="3" id="KW-1015">Disulfide bond</keyword>
<comment type="subcellular location">
    <subcellularLocation>
        <location evidence="1">Cell envelope</location>
    </subcellularLocation>
</comment>
<evidence type="ECO:0000256" key="1">
    <source>
        <dbReference type="ARBA" id="ARBA00004196"/>
    </source>
</evidence>
<dbReference type="InterPro" id="IPR050553">
    <property type="entry name" value="Thioredoxin_ResA/DsbE_sf"/>
</dbReference>
<dbReference type="Proteomes" id="UP001324634">
    <property type="component" value="Chromosome"/>
</dbReference>
<evidence type="ECO:0000259" key="5">
    <source>
        <dbReference type="PROSITE" id="PS51352"/>
    </source>
</evidence>
<dbReference type="InterPro" id="IPR017937">
    <property type="entry name" value="Thioredoxin_CS"/>
</dbReference>
<dbReference type="GO" id="GO:0017004">
    <property type="term" value="P:cytochrome complex assembly"/>
    <property type="evidence" value="ECO:0007669"/>
    <property type="project" value="UniProtKB-KW"/>
</dbReference>
<dbReference type="GO" id="GO:0030313">
    <property type="term" value="C:cell envelope"/>
    <property type="evidence" value="ECO:0007669"/>
    <property type="project" value="UniProtKB-SubCell"/>
</dbReference>
<feature type="domain" description="Thioredoxin" evidence="5">
    <location>
        <begin position="35"/>
        <end position="182"/>
    </location>
</feature>
<dbReference type="AlphaFoldDB" id="A0AAX4HPY7"/>
<dbReference type="KEGG" id="psti:SOO65_00510"/>
<evidence type="ECO:0000256" key="3">
    <source>
        <dbReference type="ARBA" id="ARBA00023157"/>
    </source>
</evidence>
<evidence type="ECO:0000313" key="6">
    <source>
        <dbReference type="EMBL" id="WPU65228.1"/>
    </source>
</evidence>
<dbReference type="RefSeq" id="WP_321395385.1">
    <property type="nucleotide sequence ID" value="NZ_CP139487.1"/>
</dbReference>